<dbReference type="GO" id="GO:0004497">
    <property type="term" value="F:monooxygenase activity"/>
    <property type="evidence" value="ECO:0007669"/>
    <property type="project" value="UniProtKB-KW"/>
</dbReference>
<dbReference type="InterPro" id="IPR011008">
    <property type="entry name" value="Dimeric_a/b-barrel"/>
</dbReference>
<proteinExistence type="predicted"/>
<name>A0A4V4HMZ9_9HYPH</name>
<keyword evidence="2" id="KW-0560">Oxidoreductase</keyword>
<keyword evidence="2" id="KW-0503">Monooxygenase</keyword>
<protein>
    <submittedName>
        <fullName evidence="2">Antibiotic biosynthesis monooxygenase</fullName>
    </submittedName>
</protein>
<keyword evidence="3" id="KW-1185">Reference proteome</keyword>
<evidence type="ECO:0000313" key="3">
    <source>
        <dbReference type="Proteomes" id="UP000308828"/>
    </source>
</evidence>
<reference evidence="2 3" key="1">
    <citation type="submission" date="2019-04" db="EMBL/GenBank/DDBJ databases">
        <title>Genome sequence of strain shin9-1.</title>
        <authorList>
            <person name="Gao J."/>
            <person name="Sun J."/>
        </authorList>
    </citation>
    <scope>NUCLEOTIDE SEQUENCE [LARGE SCALE GENOMIC DNA]</scope>
    <source>
        <strain evidence="3">shin9-1</strain>
    </source>
</reference>
<dbReference type="EMBL" id="STGV01000002">
    <property type="protein sequence ID" value="THV24046.1"/>
    <property type="molecule type" value="Genomic_DNA"/>
</dbReference>
<dbReference type="InterPro" id="IPR007138">
    <property type="entry name" value="ABM_dom"/>
</dbReference>
<dbReference type="OrthoDB" id="9798157at2"/>
<gene>
    <name evidence="2" type="ORF">FAA97_08720</name>
</gene>
<dbReference type="Pfam" id="PF03992">
    <property type="entry name" value="ABM"/>
    <property type="match status" value="1"/>
</dbReference>
<sequence length="101" mass="11972">MIVEYIRYELKQHQPDELVTAYRQASHQLQQAPQCLGYELSHCVEEPRSLTLRILWTSTEDHLQGFRKGPHFPPFLAAIRPFIGEIAEMRHYQSTDVVWHR</sequence>
<organism evidence="2 3">
    <name type="scientific">Peteryoungia ipomoeae</name>
    <dbReference type="NCBI Taxonomy" id="1210932"/>
    <lineage>
        <taxon>Bacteria</taxon>
        <taxon>Pseudomonadati</taxon>
        <taxon>Pseudomonadota</taxon>
        <taxon>Alphaproteobacteria</taxon>
        <taxon>Hyphomicrobiales</taxon>
        <taxon>Rhizobiaceae</taxon>
        <taxon>Peteryoungia</taxon>
    </lineage>
</organism>
<dbReference type="Gene3D" id="3.30.70.100">
    <property type="match status" value="1"/>
</dbReference>
<feature type="domain" description="ABM" evidence="1">
    <location>
        <begin position="1"/>
        <end position="72"/>
    </location>
</feature>
<dbReference type="Proteomes" id="UP000308828">
    <property type="component" value="Unassembled WGS sequence"/>
</dbReference>
<evidence type="ECO:0000259" key="1">
    <source>
        <dbReference type="Pfam" id="PF03992"/>
    </source>
</evidence>
<dbReference type="SUPFAM" id="SSF54909">
    <property type="entry name" value="Dimeric alpha+beta barrel"/>
    <property type="match status" value="1"/>
</dbReference>
<comment type="caution">
    <text evidence="2">The sequence shown here is derived from an EMBL/GenBank/DDBJ whole genome shotgun (WGS) entry which is preliminary data.</text>
</comment>
<dbReference type="RefSeq" id="WP_136598138.1">
    <property type="nucleotide sequence ID" value="NZ_STGV01000002.1"/>
</dbReference>
<dbReference type="AlphaFoldDB" id="A0A4V4HMZ9"/>
<evidence type="ECO:0000313" key="2">
    <source>
        <dbReference type="EMBL" id="THV24046.1"/>
    </source>
</evidence>
<accession>A0A4V4HMZ9</accession>